<reference evidence="1" key="1">
    <citation type="submission" date="2014-09" db="EMBL/GenBank/DDBJ databases">
        <authorList>
            <person name="Magalhaes I.L.F."/>
            <person name="Oliveira U."/>
            <person name="Santos F.R."/>
            <person name="Vidigal T.H.D.A."/>
            <person name="Brescovit A.D."/>
            <person name="Santos A.J."/>
        </authorList>
    </citation>
    <scope>NUCLEOTIDE SEQUENCE</scope>
    <source>
        <tissue evidence="1">Shoot tissue taken approximately 20 cm above the soil surface</tissue>
    </source>
</reference>
<accession>A0A0A9FLS9</accession>
<dbReference type="EMBL" id="GBRH01188668">
    <property type="protein sequence ID" value="JAE09228.1"/>
    <property type="molecule type" value="Transcribed_RNA"/>
</dbReference>
<evidence type="ECO:0000313" key="1">
    <source>
        <dbReference type="EMBL" id="JAE09228.1"/>
    </source>
</evidence>
<reference evidence="1" key="2">
    <citation type="journal article" date="2015" name="Data Brief">
        <title>Shoot transcriptome of the giant reed, Arundo donax.</title>
        <authorList>
            <person name="Barrero R.A."/>
            <person name="Guerrero F.D."/>
            <person name="Moolhuijzen P."/>
            <person name="Goolsby J.A."/>
            <person name="Tidwell J."/>
            <person name="Bellgard S.E."/>
            <person name="Bellgard M.I."/>
        </authorList>
    </citation>
    <scope>NUCLEOTIDE SEQUENCE</scope>
    <source>
        <tissue evidence="1">Shoot tissue taken approximately 20 cm above the soil surface</tissue>
    </source>
</reference>
<sequence length="11" mass="1395">MEVYKQKKIEV</sequence>
<protein>
    <submittedName>
        <fullName evidence="1">Uncharacterized protein</fullName>
    </submittedName>
</protein>
<organism evidence="1">
    <name type="scientific">Arundo donax</name>
    <name type="common">Giant reed</name>
    <name type="synonym">Donax arundinaceus</name>
    <dbReference type="NCBI Taxonomy" id="35708"/>
    <lineage>
        <taxon>Eukaryota</taxon>
        <taxon>Viridiplantae</taxon>
        <taxon>Streptophyta</taxon>
        <taxon>Embryophyta</taxon>
        <taxon>Tracheophyta</taxon>
        <taxon>Spermatophyta</taxon>
        <taxon>Magnoliopsida</taxon>
        <taxon>Liliopsida</taxon>
        <taxon>Poales</taxon>
        <taxon>Poaceae</taxon>
        <taxon>PACMAD clade</taxon>
        <taxon>Arundinoideae</taxon>
        <taxon>Arundineae</taxon>
        <taxon>Arundo</taxon>
    </lineage>
</organism>
<proteinExistence type="predicted"/>
<name>A0A0A9FLS9_ARUDO</name>